<gene>
    <name evidence="2" type="ORF">GA0070607_2960</name>
</gene>
<organism evidence="2 3">
    <name type="scientific">Micromonospora coriariae</name>
    <dbReference type="NCBI Taxonomy" id="285665"/>
    <lineage>
        <taxon>Bacteria</taxon>
        <taxon>Bacillati</taxon>
        <taxon>Actinomycetota</taxon>
        <taxon>Actinomycetes</taxon>
        <taxon>Micromonosporales</taxon>
        <taxon>Micromonosporaceae</taxon>
        <taxon>Micromonospora</taxon>
    </lineage>
</organism>
<evidence type="ECO:0000313" key="3">
    <source>
        <dbReference type="Proteomes" id="UP000198243"/>
    </source>
</evidence>
<keyword evidence="1" id="KW-1133">Transmembrane helix</keyword>
<accession>A0A1C4W0L9</accession>
<evidence type="ECO:0000313" key="2">
    <source>
        <dbReference type="EMBL" id="SCE89770.1"/>
    </source>
</evidence>
<proteinExistence type="predicted"/>
<feature type="transmembrane region" description="Helical" evidence="1">
    <location>
        <begin position="132"/>
        <end position="157"/>
    </location>
</feature>
<dbReference type="EMBL" id="LT607412">
    <property type="protein sequence ID" value="SCE89770.1"/>
    <property type="molecule type" value="Genomic_DNA"/>
</dbReference>
<protein>
    <submittedName>
        <fullName evidence="2">Uncharacterized protein</fullName>
    </submittedName>
</protein>
<dbReference type="OrthoDB" id="9784774at2"/>
<dbReference type="RefSeq" id="WP_157743157.1">
    <property type="nucleotide sequence ID" value="NZ_LT607412.1"/>
</dbReference>
<keyword evidence="3" id="KW-1185">Reference proteome</keyword>
<dbReference type="Proteomes" id="UP000198243">
    <property type="component" value="Chromosome I"/>
</dbReference>
<keyword evidence="1" id="KW-0812">Transmembrane</keyword>
<evidence type="ECO:0000256" key="1">
    <source>
        <dbReference type="SAM" id="Phobius"/>
    </source>
</evidence>
<dbReference type="AlphaFoldDB" id="A0A1C4W0L9"/>
<sequence>MQPADVLVVDPDDRRKHLDYIQAVVTRMSSASSAAKGWLLPVATATYGYALTKDARLVAMLGVAAVLLFGFLDANYLRQEKAYRRLYDAVARGTRKVPLFSLDPSDADDPIPFAATRGQRIRLRLGRWFPGATVWLSWSVAPFYGALVVIGCAIALFA</sequence>
<name>A0A1C4W0L9_9ACTN</name>
<keyword evidence="1" id="KW-0472">Membrane</keyword>
<feature type="transmembrane region" description="Helical" evidence="1">
    <location>
        <begin position="57"/>
        <end position="77"/>
    </location>
</feature>
<reference evidence="3" key="1">
    <citation type="submission" date="2016-06" db="EMBL/GenBank/DDBJ databases">
        <authorList>
            <person name="Varghese N."/>
            <person name="Submissions Spin"/>
        </authorList>
    </citation>
    <scope>NUCLEOTIDE SEQUENCE [LARGE SCALE GENOMIC DNA]</scope>
    <source>
        <strain evidence="3">DSM 44875</strain>
    </source>
</reference>